<sequence>MAARHNNLCLVRAALKVPNQPLGPSLGRRRHVGDLEARADTSGGVTPVSP</sequence>
<evidence type="ECO:0000313" key="2">
    <source>
        <dbReference type="EMBL" id="MCI81065.1"/>
    </source>
</evidence>
<dbReference type="AlphaFoldDB" id="A0A392V281"/>
<protein>
    <submittedName>
        <fullName evidence="2">Uncharacterized protein</fullName>
    </submittedName>
</protein>
<reference evidence="2 3" key="1">
    <citation type="journal article" date="2018" name="Front. Plant Sci.">
        <title>Red Clover (Trifolium pratense) and Zigzag Clover (T. medium) - A Picture of Genomic Similarities and Differences.</title>
        <authorList>
            <person name="Dluhosova J."/>
            <person name="Istvanek J."/>
            <person name="Nedelnik J."/>
            <person name="Repkova J."/>
        </authorList>
    </citation>
    <scope>NUCLEOTIDE SEQUENCE [LARGE SCALE GENOMIC DNA]</scope>
    <source>
        <strain evidence="3">cv. 10/8</strain>
        <tissue evidence="2">Leaf</tissue>
    </source>
</reference>
<keyword evidence="3" id="KW-1185">Reference proteome</keyword>
<evidence type="ECO:0000313" key="3">
    <source>
        <dbReference type="Proteomes" id="UP000265520"/>
    </source>
</evidence>
<feature type="non-terminal residue" evidence="2">
    <location>
        <position position="50"/>
    </location>
</feature>
<name>A0A392V281_9FABA</name>
<comment type="caution">
    <text evidence="2">The sequence shown here is derived from an EMBL/GenBank/DDBJ whole genome shotgun (WGS) entry which is preliminary data.</text>
</comment>
<dbReference type="EMBL" id="LXQA011010020">
    <property type="protein sequence ID" value="MCI81065.1"/>
    <property type="molecule type" value="Genomic_DNA"/>
</dbReference>
<accession>A0A392V281</accession>
<dbReference type="Proteomes" id="UP000265520">
    <property type="component" value="Unassembled WGS sequence"/>
</dbReference>
<organism evidence="2 3">
    <name type="scientific">Trifolium medium</name>
    <dbReference type="NCBI Taxonomy" id="97028"/>
    <lineage>
        <taxon>Eukaryota</taxon>
        <taxon>Viridiplantae</taxon>
        <taxon>Streptophyta</taxon>
        <taxon>Embryophyta</taxon>
        <taxon>Tracheophyta</taxon>
        <taxon>Spermatophyta</taxon>
        <taxon>Magnoliopsida</taxon>
        <taxon>eudicotyledons</taxon>
        <taxon>Gunneridae</taxon>
        <taxon>Pentapetalae</taxon>
        <taxon>rosids</taxon>
        <taxon>fabids</taxon>
        <taxon>Fabales</taxon>
        <taxon>Fabaceae</taxon>
        <taxon>Papilionoideae</taxon>
        <taxon>50 kb inversion clade</taxon>
        <taxon>NPAAA clade</taxon>
        <taxon>Hologalegina</taxon>
        <taxon>IRL clade</taxon>
        <taxon>Trifolieae</taxon>
        <taxon>Trifolium</taxon>
    </lineage>
</organism>
<feature type="region of interest" description="Disordered" evidence="1">
    <location>
        <begin position="19"/>
        <end position="50"/>
    </location>
</feature>
<proteinExistence type="predicted"/>
<evidence type="ECO:0000256" key="1">
    <source>
        <dbReference type="SAM" id="MobiDB-lite"/>
    </source>
</evidence>